<protein>
    <submittedName>
        <fullName evidence="1">Uncharacterized protein</fullName>
    </submittedName>
</protein>
<evidence type="ECO:0000313" key="2">
    <source>
        <dbReference type="Proteomes" id="UP001428341"/>
    </source>
</evidence>
<name>A0AAP0LNI8_9ROSI</name>
<reference evidence="1 2" key="1">
    <citation type="submission" date="2024-05" db="EMBL/GenBank/DDBJ databases">
        <title>Haplotype-resolved chromosome-level genome assembly of Huyou (Citrus changshanensis).</title>
        <authorList>
            <person name="Miao C."/>
            <person name="Chen W."/>
            <person name="Wu Y."/>
            <person name="Wang L."/>
            <person name="Zhao S."/>
            <person name="Grierson D."/>
            <person name="Xu C."/>
            <person name="Chen K."/>
        </authorList>
    </citation>
    <scope>NUCLEOTIDE SEQUENCE [LARGE SCALE GENOMIC DNA]</scope>
    <source>
        <strain evidence="1">01-14</strain>
        <tissue evidence="1">Leaf</tissue>
    </source>
</reference>
<dbReference type="AlphaFoldDB" id="A0AAP0LNI8"/>
<accession>A0AAP0LNI8</accession>
<proteinExistence type="predicted"/>
<dbReference type="EMBL" id="JBCGBO010000024">
    <property type="protein sequence ID" value="KAK9181272.1"/>
    <property type="molecule type" value="Genomic_DNA"/>
</dbReference>
<evidence type="ECO:0000313" key="1">
    <source>
        <dbReference type="EMBL" id="KAK9181272.1"/>
    </source>
</evidence>
<keyword evidence="2" id="KW-1185">Reference proteome</keyword>
<sequence length="172" mass="19072">MEPYSRASRASEISLFVDTSTCAETPNNLSFLFFSFLFSPNIAAFFEEVQPKLQRPSVQREPLTATPTASFHAHLQSYSPAACRYSVFVVAPVKVSTELPVEFNGCILSVVARTHQCILIVVWEAAVTWVVVVPDHTSATDACYFGEDQVAEPNSLHMSREKFPNLKRAALV</sequence>
<comment type="caution">
    <text evidence="1">The sequence shown here is derived from an EMBL/GenBank/DDBJ whole genome shotgun (WGS) entry which is preliminary data.</text>
</comment>
<gene>
    <name evidence="1" type="ORF">WN944_024409</name>
</gene>
<organism evidence="1 2">
    <name type="scientific">Citrus x changshan-huyou</name>
    <dbReference type="NCBI Taxonomy" id="2935761"/>
    <lineage>
        <taxon>Eukaryota</taxon>
        <taxon>Viridiplantae</taxon>
        <taxon>Streptophyta</taxon>
        <taxon>Embryophyta</taxon>
        <taxon>Tracheophyta</taxon>
        <taxon>Spermatophyta</taxon>
        <taxon>Magnoliopsida</taxon>
        <taxon>eudicotyledons</taxon>
        <taxon>Gunneridae</taxon>
        <taxon>Pentapetalae</taxon>
        <taxon>rosids</taxon>
        <taxon>malvids</taxon>
        <taxon>Sapindales</taxon>
        <taxon>Rutaceae</taxon>
        <taxon>Aurantioideae</taxon>
        <taxon>Citrus</taxon>
    </lineage>
</organism>
<dbReference type="Proteomes" id="UP001428341">
    <property type="component" value="Unassembled WGS sequence"/>
</dbReference>